<feature type="region of interest" description="Disordered" evidence="4">
    <location>
        <begin position="1"/>
        <end position="181"/>
    </location>
</feature>
<name>W9QFG6_9ROSA</name>
<dbReference type="EMBL" id="KE343530">
    <property type="protein sequence ID" value="EXB33504.1"/>
    <property type="molecule type" value="Genomic_DNA"/>
</dbReference>
<dbReference type="GO" id="GO:0032040">
    <property type="term" value="C:small-subunit processome"/>
    <property type="evidence" value="ECO:0007669"/>
    <property type="project" value="InterPro"/>
</dbReference>
<evidence type="ECO:0000313" key="5">
    <source>
        <dbReference type="EMBL" id="EXB33504.1"/>
    </source>
</evidence>
<dbReference type="eggNOG" id="KOG2172">
    <property type="taxonomic scope" value="Eukaryota"/>
</dbReference>
<reference evidence="6" key="1">
    <citation type="submission" date="2013-01" db="EMBL/GenBank/DDBJ databases">
        <title>Draft Genome Sequence of a Mulberry Tree, Morus notabilis C.K. Schneid.</title>
        <authorList>
            <person name="He N."/>
            <person name="Zhao S."/>
        </authorList>
    </citation>
    <scope>NUCLEOTIDE SEQUENCE</scope>
</reference>
<evidence type="ECO:0000256" key="3">
    <source>
        <dbReference type="ARBA" id="ARBA00023242"/>
    </source>
</evidence>
<feature type="region of interest" description="Disordered" evidence="4">
    <location>
        <begin position="394"/>
        <end position="470"/>
    </location>
</feature>
<feature type="compositionally biased region" description="Basic residues" evidence="4">
    <location>
        <begin position="889"/>
        <end position="909"/>
    </location>
</feature>
<proteinExistence type="predicted"/>
<feature type="compositionally biased region" description="Basic and acidic residues" evidence="4">
    <location>
        <begin position="563"/>
        <end position="576"/>
    </location>
</feature>
<keyword evidence="6" id="KW-1185">Reference proteome</keyword>
<feature type="compositionally biased region" description="Acidic residues" evidence="4">
    <location>
        <begin position="102"/>
        <end position="134"/>
    </location>
</feature>
<feature type="compositionally biased region" description="Acidic residues" evidence="4">
    <location>
        <begin position="577"/>
        <end position="589"/>
    </location>
</feature>
<dbReference type="Proteomes" id="UP000030645">
    <property type="component" value="Unassembled WGS sequence"/>
</dbReference>
<protein>
    <submittedName>
        <fullName evidence="5">U3 small nucleolar RNA-associated protein 14</fullName>
    </submittedName>
</protein>
<feature type="region of interest" description="Disordered" evidence="4">
    <location>
        <begin position="529"/>
        <end position="589"/>
    </location>
</feature>
<feature type="compositionally biased region" description="Basic and acidic residues" evidence="4">
    <location>
        <begin position="378"/>
        <end position="387"/>
    </location>
</feature>
<dbReference type="AlphaFoldDB" id="W9QFG6"/>
<evidence type="ECO:0000313" key="6">
    <source>
        <dbReference type="Proteomes" id="UP000030645"/>
    </source>
</evidence>
<dbReference type="InterPro" id="IPR006709">
    <property type="entry name" value="SSU_processome_Utp14"/>
</dbReference>
<dbReference type="STRING" id="981085.W9QFG6"/>
<feature type="compositionally biased region" description="Basic residues" evidence="4">
    <location>
        <begin position="398"/>
        <end position="411"/>
    </location>
</feature>
<feature type="compositionally biased region" description="Polar residues" evidence="4">
    <location>
        <begin position="432"/>
        <end position="446"/>
    </location>
</feature>
<accession>W9QFG6</accession>
<feature type="compositionally biased region" description="Basic and acidic residues" evidence="4">
    <location>
        <begin position="90"/>
        <end position="100"/>
    </location>
</feature>
<evidence type="ECO:0000256" key="1">
    <source>
        <dbReference type="ARBA" id="ARBA00004604"/>
    </source>
</evidence>
<dbReference type="Pfam" id="PF04615">
    <property type="entry name" value="Utp14"/>
    <property type="match status" value="1"/>
</dbReference>
<feature type="region of interest" description="Disordered" evidence="4">
    <location>
        <begin position="368"/>
        <end position="387"/>
    </location>
</feature>
<keyword evidence="2" id="KW-0597">Phosphoprotein</keyword>
<evidence type="ECO:0000256" key="2">
    <source>
        <dbReference type="ARBA" id="ARBA00022553"/>
    </source>
</evidence>
<evidence type="ECO:0000256" key="4">
    <source>
        <dbReference type="SAM" id="MobiDB-lite"/>
    </source>
</evidence>
<keyword evidence="3" id="KW-0539">Nucleus</keyword>
<feature type="compositionally biased region" description="Basic and acidic residues" evidence="4">
    <location>
        <begin position="412"/>
        <end position="422"/>
    </location>
</feature>
<gene>
    <name evidence="5" type="ORF">L484_011094</name>
</gene>
<comment type="subcellular location">
    <subcellularLocation>
        <location evidence="1">Nucleus</location>
        <location evidence="1">Nucleolus</location>
    </subcellularLocation>
</comment>
<feature type="region of interest" description="Disordered" evidence="4">
    <location>
        <begin position="882"/>
        <end position="909"/>
    </location>
</feature>
<dbReference type="PANTHER" id="PTHR14150:SF12">
    <property type="entry name" value="U3 SMALL NUCLEOLAR RNA-ASSOCIATED PROTEIN 14 HOMOLOG A"/>
    <property type="match status" value="1"/>
</dbReference>
<sequence length="997" mass="112681">MAETKRKSRDNPNGKKSKKQKTLATQRDNKRKRRGPRLPSKFRKELDRLNPSGAGRSPSGSDAEERIDSDEGEVYAGNDVYEYEEGVTEEESKKNRRFDQVENLEYEMPEDFEDENVSSDDENEDDNAGEDSSGEEEHGDGRHSRMLQEITGMPGEAFEGKKKKNNNVITEAYPESEYNPSRDVLDGHGQISIEDLLDPLHGTSGYSMLRKRVHQMERKSGPTPTPLPKVERKRLDRKAAYQHSNKDALKWVPLIKRNREAGTIIFDNDVDLGFSTVGAIASEFEPRTEFEKKMASLVYDEKVMDAHKKDGARLLELNEVSVEDERDRQNRIAKMRSLLFRHEMKAKHIKKIKSKTFHRLLKKDRLKAASSENQIDPEAAKELARKHEFERAKERITLRHKSGSKWAKRIKERGLKAQDEGTRAAIAEQQHQHSLLTRKMNSMNDTSSSEESSDGDESDGYSSGEQDRTSRLLEEAKEKTLKVINEEDEVPNSGLLSLPFMVRGMKKRDEAAAEEAKLALEDFESLSKQLDGSSRGENTKVGPSSGRMVFNAAGTQAQKSSKTKSDDRTKADRFYDDSDGENDIEAEDNNDDEDICFHKHEVSFFSPCGSQSFDDIAKDPGPKTTDEVAIFASGAWKKVKAENNRVKGGNNNADKKKSPVALESVSKNEDLQVFHSFTYLLISGTLVKETEKDLGEDSDSDSEGQMVDGILSSGPKASYELPSQAELIHQAFAADNVEDDFEKHKQEILNEENPEPEKPVLLPGWGQWTHVQQKKGLPSWMVKEHDTAKKKREEALKKRKDAQLKHVIISEKLDKRAEKLYTKTLPFPYTSKEVFEQSIRMPIGPEFNPATAVGALNRPEVMKKPGQIIKPIEFEEVDPHKKTEQLKHVGQKQKQKQKQKPKQKQKKNKIVVWRRGCSGRVSVRRVGGNGWSALGLVGRHLGWSVGVREDRSAFWGRSVGVGVEMVGRHWGWSVGVREGRVRVLEGQSAFGMVSRCS</sequence>
<dbReference type="PANTHER" id="PTHR14150">
    <property type="entry name" value="U3 SMALL NUCLEOLAR RNA-ASSOCIATED PROTEIN 14"/>
    <property type="match status" value="1"/>
</dbReference>
<organism evidence="5 6">
    <name type="scientific">Morus notabilis</name>
    <dbReference type="NCBI Taxonomy" id="981085"/>
    <lineage>
        <taxon>Eukaryota</taxon>
        <taxon>Viridiplantae</taxon>
        <taxon>Streptophyta</taxon>
        <taxon>Embryophyta</taxon>
        <taxon>Tracheophyta</taxon>
        <taxon>Spermatophyta</taxon>
        <taxon>Magnoliopsida</taxon>
        <taxon>eudicotyledons</taxon>
        <taxon>Gunneridae</taxon>
        <taxon>Pentapetalae</taxon>
        <taxon>rosids</taxon>
        <taxon>fabids</taxon>
        <taxon>Rosales</taxon>
        <taxon>Moraceae</taxon>
        <taxon>Moreae</taxon>
        <taxon>Morus</taxon>
    </lineage>
</organism>
<dbReference type="GO" id="GO:0006364">
    <property type="term" value="P:rRNA processing"/>
    <property type="evidence" value="ECO:0007669"/>
    <property type="project" value="InterPro"/>
</dbReference>